<keyword evidence="3 5" id="KW-0963">Cytoplasm</keyword>
<evidence type="ECO:0000256" key="6">
    <source>
        <dbReference type="RuleBase" id="RU366052"/>
    </source>
</evidence>
<feature type="region of interest" description="Disordered" evidence="7">
    <location>
        <begin position="146"/>
        <end position="165"/>
    </location>
</feature>
<dbReference type="GO" id="GO:0006890">
    <property type="term" value="P:retrograde vesicle-mediated transport, Golgi to endoplasmic reticulum"/>
    <property type="evidence" value="ECO:0007669"/>
    <property type="project" value="UniProtKB-UniRule"/>
</dbReference>
<keyword evidence="4 5" id="KW-0653">Protein transport</keyword>
<keyword evidence="5" id="KW-0931">ER-Golgi transport</keyword>
<comment type="caution">
    <text evidence="8">The sequence shown here is derived from an EMBL/GenBank/DDBJ whole genome shotgun (WGS) entry which is preliminary data.</text>
</comment>
<keyword evidence="5" id="KW-0333">Golgi apparatus</keyword>
<protein>
    <recommendedName>
        <fullName evidence="5">Coatomer subunit delta</fullName>
    </recommendedName>
</protein>
<name>A0A7J6VLJ0_THATH</name>
<comment type="function">
    <text evidence="5">The coatomer is a cytosolic protein complex that binds to dilysine motifs and reversibly associates with Golgi non-clathrin-coated vesicles, which further mediate biosynthetic protein transport from the ER, via the Golgi up to the trans Golgi network. Coatomer complex is required for budding from Golgi membranes, and is essential for the retrograde Golgi-to-ER transport of dilysine-tagged proteins.</text>
</comment>
<evidence type="ECO:0000256" key="5">
    <source>
        <dbReference type="RuleBase" id="RU364018"/>
    </source>
</evidence>
<feature type="compositionally biased region" description="Low complexity" evidence="7">
    <location>
        <begin position="146"/>
        <end position="160"/>
    </location>
</feature>
<reference evidence="8 9" key="1">
    <citation type="submission" date="2020-06" db="EMBL/GenBank/DDBJ databases">
        <title>Transcriptomic and genomic resources for Thalictrum thalictroides and T. hernandezii: Facilitating candidate gene discovery in an emerging model plant lineage.</title>
        <authorList>
            <person name="Arias T."/>
            <person name="Riano-Pachon D.M."/>
            <person name="Di Stilio V.S."/>
        </authorList>
    </citation>
    <scope>NUCLEOTIDE SEQUENCE [LARGE SCALE GENOMIC DNA]</scope>
    <source>
        <strain evidence="9">cv. WT478/WT964</strain>
        <tissue evidence="8">Leaves</tissue>
    </source>
</reference>
<keyword evidence="5" id="KW-0472">Membrane</keyword>
<dbReference type="PANTHER" id="PTHR10121:SF0">
    <property type="entry name" value="COATOMER SUBUNIT DELTA"/>
    <property type="match status" value="1"/>
</dbReference>
<dbReference type="SUPFAM" id="SSF64356">
    <property type="entry name" value="SNARE-like"/>
    <property type="match status" value="1"/>
</dbReference>
<dbReference type="OrthoDB" id="1679831at2759"/>
<comment type="subcellular location">
    <subcellularLocation>
        <location evidence="5 6">Cytoplasm</location>
    </subcellularLocation>
    <subcellularLocation>
        <location evidence="5 6">Cytoplasmic vesicle</location>
        <location evidence="5 6">COPI-coated vesicle membrane</location>
        <topology evidence="5 6">Peripheral membrane protein</topology>
        <orientation evidence="5 6">Cytoplasmic side</orientation>
    </subcellularLocation>
    <subcellularLocation>
        <location evidence="5 6">Golgi apparatus membrane</location>
        <topology evidence="5 6">Peripheral membrane protein</topology>
        <orientation evidence="5 6">Cytoplasmic side</orientation>
    </subcellularLocation>
</comment>
<dbReference type="GO" id="GO:0006888">
    <property type="term" value="P:endoplasmic reticulum to Golgi vesicle-mediated transport"/>
    <property type="evidence" value="ECO:0007669"/>
    <property type="project" value="TreeGrafter"/>
</dbReference>
<accession>A0A7J6VLJ0</accession>
<organism evidence="8 9">
    <name type="scientific">Thalictrum thalictroides</name>
    <name type="common">Rue-anemone</name>
    <name type="synonym">Anemone thalictroides</name>
    <dbReference type="NCBI Taxonomy" id="46969"/>
    <lineage>
        <taxon>Eukaryota</taxon>
        <taxon>Viridiplantae</taxon>
        <taxon>Streptophyta</taxon>
        <taxon>Embryophyta</taxon>
        <taxon>Tracheophyta</taxon>
        <taxon>Spermatophyta</taxon>
        <taxon>Magnoliopsida</taxon>
        <taxon>Ranunculales</taxon>
        <taxon>Ranunculaceae</taxon>
        <taxon>Thalictroideae</taxon>
        <taxon>Thalictrum</taxon>
    </lineage>
</organism>
<dbReference type="AlphaFoldDB" id="A0A7J6VLJ0"/>
<dbReference type="PANTHER" id="PTHR10121">
    <property type="entry name" value="COATOMER SUBUNIT DELTA"/>
    <property type="match status" value="1"/>
</dbReference>
<evidence type="ECO:0000256" key="2">
    <source>
        <dbReference type="ARBA" id="ARBA00022448"/>
    </source>
</evidence>
<comment type="similarity">
    <text evidence="1 5">Belongs to the adaptor complexes medium subunit family. Delta-COP subfamily.</text>
</comment>
<dbReference type="EMBL" id="JABWDY010030440">
    <property type="protein sequence ID" value="KAF5185621.1"/>
    <property type="molecule type" value="Genomic_DNA"/>
</dbReference>
<comment type="subunit">
    <text evidence="5">Oligomeric complex that consists of at least the alpha, beta, beta', gamma, delta, epsilon and zeta subunits.</text>
</comment>
<gene>
    <name evidence="8" type="ORF">FRX31_024793</name>
</gene>
<keyword evidence="2 5" id="KW-0813">Transport</keyword>
<dbReference type="InterPro" id="IPR027059">
    <property type="entry name" value="Coatomer_dsu"/>
</dbReference>
<dbReference type="Gene3D" id="3.30.450.60">
    <property type="match status" value="1"/>
</dbReference>
<sequence>MEDLYLVLITNKQSNILEDLETLRLLSKLVSEHTPSLDKEGIISSFDIVFEFDEVISLGHKEIVNVAQVKHYCEMESHEEKLYNLARQSKINETKEVMKRKACEIDKSKIDKKRGDNGGFISVQSMGSGRIENSFDLDFLSSKSTGGDPPAAAAKPSKGGMKLGTTKRTNHILQSLQAEGFAMEC</sequence>
<keyword evidence="9" id="KW-1185">Reference proteome</keyword>
<dbReference type="GO" id="GO:0000139">
    <property type="term" value="C:Golgi membrane"/>
    <property type="evidence" value="ECO:0007669"/>
    <property type="project" value="UniProtKB-SubCell"/>
</dbReference>
<dbReference type="InterPro" id="IPR011012">
    <property type="entry name" value="Longin-like_dom_sf"/>
</dbReference>
<dbReference type="GO" id="GO:0030126">
    <property type="term" value="C:COPI vesicle coat"/>
    <property type="evidence" value="ECO:0007669"/>
    <property type="project" value="UniProtKB-UniRule"/>
</dbReference>
<evidence type="ECO:0000256" key="1">
    <source>
        <dbReference type="ARBA" id="ARBA00010516"/>
    </source>
</evidence>
<evidence type="ECO:0000256" key="7">
    <source>
        <dbReference type="SAM" id="MobiDB-lite"/>
    </source>
</evidence>
<dbReference type="GO" id="GO:0051645">
    <property type="term" value="P:Golgi localization"/>
    <property type="evidence" value="ECO:0007669"/>
    <property type="project" value="TreeGrafter"/>
</dbReference>
<dbReference type="Proteomes" id="UP000554482">
    <property type="component" value="Unassembled WGS sequence"/>
</dbReference>
<evidence type="ECO:0000256" key="4">
    <source>
        <dbReference type="ARBA" id="ARBA00022927"/>
    </source>
</evidence>
<proteinExistence type="inferred from homology"/>
<keyword evidence="5" id="KW-0968">Cytoplasmic vesicle</keyword>
<evidence type="ECO:0000256" key="3">
    <source>
        <dbReference type="ARBA" id="ARBA00022490"/>
    </source>
</evidence>
<evidence type="ECO:0000313" key="9">
    <source>
        <dbReference type="Proteomes" id="UP000554482"/>
    </source>
</evidence>
<evidence type="ECO:0000313" key="8">
    <source>
        <dbReference type="EMBL" id="KAF5185621.1"/>
    </source>
</evidence>
<dbReference type="GO" id="GO:0015031">
    <property type="term" value="P:protein transport"/>
    <property type="evidence" value="ECO:0007669"/>
    <property type="project" value="UniProtKB-KW"/>
</dbReference>